<keyword evidence="3" id="KW-1185">Reference proteome</keyword>
<protein>
    <recommendedName>
        <fullName evidence="4">F-box domain-containing protein</fullName>
    </recommendedName>
</protein>
<name>A0A4Y7QDC7_9AGAM</name>
<organism evidence="2 3">
    <name type="scientific">Rickenella mellea</name>
    <dbReference type="NCBI Taxonomy" id="50990"/>
    <lineage>
        <taxon>Eukaryota</taxon>
        <taxon>Fungi</taxon>
        <taxon>Dikarya</taxon>
        <taxon>Basidiomycota</taxon>
        <taxon>Agaricomycotina</taxon>
        <taxon>Agaricomycetes</taxon>
        <taxon>Hymenochaetales</taxon>
        <taxon>Rickenellaceae</taxon>
        <taxon>Rickenella</taxon>
    </lineage>
</organism>
<dbReference type="STRING" id="50990.A0A4Y7QDC7"/>
<evidence type="ECO:0008006" key="4">
    <source>
        <dbReference type="Google" id="ProtNLM"/>
    </source>
</evidence>
<reference evidence="2 3" key="1">
    <citation type="submission" date="2018-06" db="EMBL/GenBank/DDBJ databases">
        <title>A transcriptomic atlas of mushroom development highlights an independent origin of complex multicellularity.</title>
        <authorList>
            <consortium name="DOE Joint Genome Institute"/>
            <person name="Krizsan K."/>
            <person name="Almasi E."/>
            <person name="Merenyi Z."/>
            <person name="Sahu N."/>
            <person name="Viragh M."/>
            <person name="Koszo T."/>
            <person name="Mondo S."/>
            <person name="Kiss B."/>
            <person name="Balint B."/>
            <person name="Kues U."/>
            <person name="Barry K."/>
            <person name="Hegedus J.C."/>
            <person name="Henrissat B."/>
            <person name="Johnson J."/>
            <person name="Lipzen A."/>
            <person name="Ohm R."/>
            <person name="Nagy I."/>
            <person name="Pangilinan J."/>
            <person name="Yan J."/>
            <person name="Xiong Y."/>
            <person name="Grigoriev I.V."/>
            <person name="Hibbett D.S."/>
            <person name="Nagy L.G."/>
        </authorList>
    </citation>
    <scope>NUCLEOTIDE SEQUENCE [LARGE SCALE GENOMIC DNA]</scope>
    <source>
        <strain evidence="2 3">SZMC22713</strain>
    </source>
</reference>
<dbReference type="Proteomes" id="UP000294933">
    <property type="component" value="Unassembled WGS sequence"/>
</dbReference>
<dbReference type="SUPFAM" id="SSF52047">
    <property type="entry name" value="RNI-like"/>
    <property type="match status" value="1"/>
</dbReference>
<accession>A0A4Y7QDC7</accession>
<evidence type="ECO:0000313" key="2">
    <source>
        <dbReference type="EMBL" id="TDL25261.1"/>
    </source>
</evidence>
<gene>
    <name evidence="2" type="ORF">BD410DRAFT_785145</name>
</gene>
<dbReference type="EMBL" id="ML170164">
    <property type="protein sequence ID" value="TDL25261.1"/>
    <property type="molecule type" value="Genomic_DNA"/>
</dbReference>
<sequence length="499" mass="56056">MACRKLVTESRLSSAGSTTHRHGSNPPPIKNLSFELLSKIFLECLPETGFPTPSTKVAPMLLSRICSHWRFVAMRTPQLWAGIDLDDHWEEDALHTSCPTHDYLKDAMAAEEWSTRAGLCLLSYRLWYTNPHFTIGMQNVLKVILSHHGRWRHITCYLPPSAWIEVFYADVWSDAPHLQYLKIVGADSVGSAGVIEVPNPGSPKIHSLFLNQCDLWLAFADTGAPLLRKVVVDNNSELTLDDCWSFLRHCPNLEVFAAYCESREPLTPTSPTTHGKILEAGCLKKLHLEVKFADSSQLLDRFHAPALETLELADYHTGGGPGPPSGYPQLARFLSKSNARLTSMNIDLDMTDDEFLDSFYHTPALTSLELHNQWRFLSTDVMDSLIMRPMYPQKHVLPSLEHIAFTGVDPWMYESIEKIVQSRWGGSAGAGLSTTMGDEMSGGWERRLRSVHLHGSDSELPSRVALRPMIMACIEEGLEVIEEPRRQSPFSAYLFSARL</sequence>
<evidence type="ECO:0000313" key="3">
    <source>
        <dbReference type="Proteomes" id="UP000294933"/>
    </source>
</evidence>
<feature type="region of interest" description="Disordered" evidence="1">
    <location>
        <begin position="1"/>
        <end position="27"/>
    </location>
</feature>
<dbReference type="VEuPathDB" id="FungiDB:BD410DRAFT_785145"/>
<dbReference type="OrthoDB" id="2269034at2759"/>
<dbReference type="InterPro" id="IPR032675">
    <property type="entry name" value="LRR_dom_sf"/>
</dbReference>
<dbReference type="Gene3D" id="3.80.10.10">
    <property type="entry name" value="Ribonuclease Inhibitor"/>
    <property type="match status" value="1"/>
</dbReference>
<evidence type="ECO:0000256" key="1">
    <source>
        <dbReference type="SAM" id="MobiDB-lite"/>
    </source>
</evidence>
<proteinExistence type="predicted"/>
<dbReference type="AlphaFoldDB" id="A0A4Y7QDC7"/>